<dbReference type="FunCoup" id="A0A067ME28">
    <property type="interactions" value="7"/>
</dbReference>
<evidence type="ECO:0000256" key="8">
    <source>
        <dbReference type="SAM" id="MobiDB-lite"/>
    </source>
</evidence>
<evidence type="ECO:0000256" key="7">
    <source>
        <dbReference type="ARBA" id="ARBA00035192"/>
    </source>
</evidence>
<keyword evidence="6" id="KW-0687">Ribonucleoprotein</keyword>
<keyword evidence="10" id="KW-1185">Reference proteome</keyword>
<dbReference type="Gene3D" id="6.10.250.3440">
    <property type="match status" value="1"/>
</dbReference>
<comment type="similarity">
    <text evidence="2">Belongs to the mitochondrion-specific ribosomal protein mL40 family.</text>
</comment>
<evidence type="ECO:0000256" key="3">
    <source>
        <dbReference type="ARBA" id="ARBA00022946"/>
    </source>
</evidence>
<name>A0A067ME28_BOTB1</name>
<dbReference type="GO" id="GO:0005840">
    <property type="term" value="C:ribosome"/>
    <property type="evidence" value="ECO:0007669"/>
    <property type="project" value="UniProtKB-KW"/>
</dbReference>
<evidence type="ECO:0000313" key="9">
    <source>
        <dbReference type="EMBL" id="KDQ14023.1"/>
    </source>
</evidence>
<dbReference type="GO" id="GO:0032543">
    <property type="term" value="P:mitochondrial translation"/>
    <property type="evidence" value="ECO:0007669"/>
    <property type="project" value="InterPro"/>
</dbReference>
<dbReference type="Proteomes" id="UP000027195">
    <property type="component" value="Unassembled WGS sequence"/>
</dbReference>
<comment type="subcellular location">
    <subcellularLocation>
        <location evidence="1">Mitochondrion</location>
    </subcellularLocation>
</comment>
<organism evidence="9 10">
    <name type="scientific">Botryobasidium botryosum (strain FD-172 SS1)</name>
    <dbReference type="NCBI Taxonomy" id="930990"/>
    <lineage>
        <taxon>Eukaryota</taxon>
        <taxon>Fungi</taxon>
        <taxon>Dikarya</taxon>
        <taxon>Basidiomycota</taxon>
        <taxon>Agaricomycotina</taxon>
        <taxon>Agaricomycetes</taxon>
        <taxon>Cantharellales</taxon>
        <taxon>Botryobasidiaceae</taxon>
        <taxon>Botryobasidium</taxon>
    </lineage>
</organism>
<dbReference type="HOGENOM" id="CLU_090382_2_0_1"/>
<dbReference type="PANTHER" id="PTHR39150:SF1">
    <property type="entry name" value="LARGE RIBOSOMAL SUBUNIT PROTEIN ML40"/>
    <property type="match status" value="1"/>
</dbReference>
<feature type="region of interest" description="Disordered" evidence="8">
    <location>
        <begin position="17"/>
        <end position="36"/>
    </location>
</feature>
<accession>A0A067ME28</accession>
<evidence type="ECO:0000256" key="5">
    <source>
        <dbReference type="ARBA" id="ARBA00023128"/>
    </source>
</evidence>
<evidence type="ECO:0000256" key="2">
    <source>
        <dbReference type="ARBA" id="ARBA00009360"/>
    </source>
</evidence>
<evidence type="ECO:0000313" key="10">
    <source>
        <dbReference type="Proteomes" id="UP000027195"/>
    </source>
</evidence>
<dbReference type="Pfam" id="PF09812">
    <property type="entry name" value="MRP-L28"/>
    <property type="match status" value="1"/>
</dbReference>
<proteinExistence type="inferred from homology"/>
<keyword evidence="3" id="KW-0809">Transit peptide</keyword>
<dbReference type="EMBL" id="KL198040">
    <property type="protein sequence ID" value="KDQ14023.1"/>
    <property type="molecule type" value="Genomic_DNA"/>
</dbReference>
<evidence type="ECO:0000256" key="1">
    <source>
        <dbReference type="ARBA" id="ARBA00004173"/>
    </source>
</evidence>
<dbReference type="STRING" id="930990.A0A067ME28"/>
<keyword evidence="4" id="KW-0689">Ribosomal protein</keyword>
<dbReference type="PANTHER" id="PTHR39150">
    <property type="entry name" value="54S RIBOSOMAL PROTEIN L28, MITOCHONDRIAL"/>
    <property type="match status" value="1"/>
</dbReference>
<dbReference type="GO" id="GO:1990904">
    <property type="term" value="C:ribonucleoprotein complex"/>
    <property type="evidence" value="ECO:0007669"/>
    <property type="project" value="UniProtKB-KW"/>
</dbReference>
<dbReference type="GO" id="GO:0003735">
    <property type="term" value="F:structural constituent of ribosome"/>
    <property type="evidence" value="ECO:0007669"/>
    <property type="project" value="InterPro"/>
</dbReference>
<protein>
    <recommendedName>
        <fullName evidence="7">Large ribosomal subunit protein mL40</fullName>
    </recommendedName>
</protein>
<keyword evidence="5" id="KW-0496">Mitochondrion</keyword>
<dbReference type="AlphaFoldDB" id="A0A067ME28"/>
<dbReference type="InParanoid" id="A0A067ME28"/>
<evidence type="ECO:0000256" key="6">
    <source>
        <dbReference type="ARBA" id="ARBA00023274"/>
    </source>
</evidence>
<reference evidence="10" key="1">
    <citation type="journal article" date="2014" name="Proc. Natl. Acad. Sci. U.S.A.">
        <title>Extensive sampling of basidiomycete genomes demonstrates inadequacy of the white-rot/brown-rot paradigm for wood decay fungi.</title>
        <authorList>
            <person name="Riley R."/>
            <person name="Salamov A.A."/>
            <person name="Brown D.W."/>
            <person name="Nagy L.G."/>
            <person name="Floudas D."/>
            <person name="Held B.W."/>
            <person name="Levasseur A."/>
            <person name="Lombard V."/>
            <person name="Morin E."/>
            <person name="Otillar R."/>
            <person name="Lindquist E.A."/>
            <person name="Sun H."/>
            <person name="LaButti K.M."/>
            <person name="Schmutz J."/>
            <person name="Jabbour D."/>
            <person name="Luo H."/>
            <person name="Baker S.E."/>
            <person name="Pisabarro A.G."/>
            <person name="Walton J.D."/>
            <person name="Blanchette R.A."/>
            <person name="Henrissat B."/>
            <person name="Martin F."/>
            <person name="Cullen D."/>
            <person name="Hibbett D.S."/>
            <person name="Grigoriev I.V."/>
        </authorList>
    </citation>
    <scope>NUCLEOTIDE SEQUENCE [LARGE SCALE GENOMIC DNA]</scope>
    <source>
        <strain evidence="10">FD-172 SS1</strain>
    </source>
</reference>
<dbReference type="GO" id="GO:0005739">
    <property type="term" value="C:mitochondrion"/>
    <property type="evidence" value="ECO:0007669"/>
    <property type="project" value="UniProtKB-SubCell"/>
</dbReference>
<dbReference type="InterPro" id="IPR019192">
    <property type="entry name" value="Ribosomal_mL40"/>
</dbReference>
<dbReference type="InterPro" id="IPR042831">
    <property type="entry name" value="Ribosomal_mL40_fung"/>
</dbReference>
<evidence type="ECO:0000256" key="4">
    <source>
        <dbReference type="ARBA" id="ARBA00022980"/>
    </source>
</evidence>
<gene>
    <name evidence="9" type="ORF">BOTBODRAFT_33137</name>
</gene>
<dbReference type="OrthoDB" id="2098203at2759"/>
<sequence>MLGRTISRLPKCRANSLARPSSVSYSTKKKEKTTGDPRVDIIQQALYPTHKYRPNLAVALQHVIPSAEAHETIERAWALHQRESREARKAELGRLYDNMRRAMDELEKTDEYLFTQANLQRDPRGLTKGEIETLKGLKGAAKKAAEARIEGFFPRELRIPTDTPRKAGWDHSWKAHTST</sequence>